<dbReference type="Pfam" id="PF23659">
    <property type="entry name" value="UFL1"/>
    <property type="match status" value="1"/>
</dbReference>
<name>A0A6F9DWE2_9ASCI</name>
<evidence type="ECO:0000259" key="9">
    <source>
        <dbReference type="Pfam" id="PF25041"/>
    </source>
</evidence>
<accession>A0A6F9DWE2</accession>
<proteinExistence type="evidence at transcript level"/>
<evidence type="ECO:0000256" key="5">
    <source>
        <dbReference type="ARBA" id="ARBA00031516"/>
    </source>
</evidence>
<feature type="compositionally biased region" description="Basic and acidic residues" evidence="6">
    <location>
        <begin position="464"/>
        <end position="479"/>
    </location>
</feature>
<dbReference type="InterPro" id="IPR056761">
    <property type="entry name" value="Ufl1-like_C"/>
</dbReference>
<feature type="region of interest" description="Disordered" evidence="6">
    <location>
        <begin position="538"/>
        <end position="567"/>
    </location>
</feature>
<dbReference type="PANTHER" id="PTHR31057">
    <property type="entry name" value="E3 UFM1-PROTEIN LIGASE 1"/>
    <property type="match status" value="1"/>
</dbReference>
<dbReference type="Pfam" id="PF25041">
    <property type="entry name" value="UFL1_C"/>
    <property type="match status" value="1"/>
</dbReference>
<dbReference type="GO" id="GO:0005789">
    <property type="term" value="C:endoplasmic reticulum membrane"/>
    <property type="evidence" value="ECO:0007669"/>
    <property type="project" value="TreeGrafter"/>
</dbReference>
<dbReference type="InterPro" id="IPR018611">
    <property type="entry name" value="Ufl1"/>
</dbReference>
<feature type="domain" description="E3 UFM1-protein ligase 1-like N-terminal" evidence="7">
    <location>
        <begin position="6"/>
        <end position="283"/>
    </location>
</feature>
<dbReference type="EMBL" id="LR791629">
    <property type="protein sequence ID" value="CAB3267491.1"/>
    <property type="molecule type" value="mRNA"/>
</dbReference>
<evidence type="ECO:0000259" key="8">
    <source>
        <dbReference type="Pfam" id="PF23659"/>
    </source>
</evidence>
<evidence type="ECO:0000256" key="6">
    <source>
        <dbReference type="SAM" id="MobiDB-lite"/>
    </source>
</evidence>
<keyword evidence="3" id="KW-0808">Transferase</keyword>
<dbReference type="GO" id="GO:0016874">
    <property type="term" value="F:ligase activity"/>
    <property type="evidence" value="ECO:0007669"/>
    <property type="project" value="UniProtKB-KW"/>
</dbReference>
<dbReference type="PANTHER" id="PTHR31057:SF0">
    <property type="entry name" value="E3 UFM1-PROTEIN LIGASE 1"/>
    <property type="match status" value="1"/>
</dbReference>
<evidence type="ECO:0000256" key="4">
    <source>
        <dbReference type="ARBA" id="ARBA00022786"/>
    </source>
</evidence>
<feature type="domain" description="E3 UFM1-protein ligase-like C-terminal" evidence="9">
    <location>
        <begin position="695"/>
        <end position="803"/>
    </location>
</feature>
<dbReference type="InterPro" id="IPR056580">
    <property type="entry name" value="Ufl1_dom"/>
</dbReference>
<dbReference type="GO" id="GO:1990592">
    <property type="term" value="P:protein K69-linked ufmylation"/>
    <property type="evidence" value="ECO:0007669"/>
    <property type="project" value="TreeGrafter"/>
</dbReference>
<reference evidence="10" key="1">
    <citation type="submission" date="2020-04" db="EMBL/GenBank/DDBJ databases">
        <authorList>
            <person name="Neveu A P."/>
        </authorList>
    </citation>
    <scope>NUCLEOTIDE SEQUENCE</scope>
    <source>
        <tissue evidence="10">Whole embryo</tissue>
    </source>
</reference>
<feature type="region of interest" description="Disordered" evidence="6">
    <location>
        <begin position="409"/>
        <end position="479"/>
    </location>
</feature>
<comment type="similarity">
    <text evidence="1">Belongs to the UFL1 family.</text>
</comment>
<evidence type="ECO:0000256" key="3">
    <source>
        <dbReference type="ARBA" id="ARBA00022679"/>
    </source>
</evidence>
<feature type="domain" description="E3 UFM1-protein ligase 1-like" evidence="8">
    <location>
        <begin position="568"/>
        <end position="689"/>
    </location>
</feature>
<evidence type="ECO:0000259" key="7">
    <source>
        <dbReference type="Pfam" id="PF09743"/>
    </source>
</evidence>
<evidence type="ECO:0000313" key="10">
    <source>
        <dbReference type="EMBL" id="CAB3267491.1"/>
    </source>
</evidence>
<organism evidence="10">
    <name type="scientific">Phallusia mammillata</name>
    <dbReference type="NCBI Taxonomy" id="59560"/>
    <lineage>
        <taxon>Eukaryota</taxon>
        <taxon>Metazoa</taxon>
        <taxon>Chordata</taxon>
        <taxon>Tunicata</taxon>
        <taxon>Ascidiacea</taxon>
        <taxon>Phlebobranchia</taxon>
        <taxon>Ascidiidae</taxon>
        <taxon>Phallusia</taxon>
    </lineage>
</organism>
<dbReference type="GO" id="GO:0034976">
    <property type="term" value="P:response to endoplasmic reticulum stress"/>
    <property type="evidence" value="ECO:0007669"/>
    <property type="project" value="TreeGrafter"/>
</dbReference>
<sequence length="813" mass="92596">MSDWTEIEKLQADFQRTQLSITTQKLSERNCIEILSKLQEMKLLDVLHSMDGKEYLTPKHLAREIRDELYVHGGRVNLVEIQQSLNVDFSHVEAKANEIVKSDRHLQMVCGQMIQSEYLDQLAEDINDTLQSLGQLTIAEISKNYDLPGDFIVPELISRFGKVIDGQIDEVNRDAIFTKSFIARHKARIRGVLSAVTRPMMLSAFITGHDLSLKLLFSIVDELIAEGRIKGQIVGGRSEKSTFLPAIHTQTQNQWIDSFYSQNNYIEYDAVARLGISEPQSYLKRRFGSSKHNMLFLNTLCVGEMLVDRVVASVDETLTDGEWFDITTLLPTSFSEDDCSQLLLHIRQTGKKDKTLVDFQIIAKVYVVNTKFVESCKKYFDGLMKTKANQEAKKASVFALTEDERKEFSNYNAGESSRKADKRDDRRKKAQEGSGSTKRDFGGSGVGSREVKTKGKDKKRLKWKKEQEEMVEKNPKSRQNQDEVLFMDVDEICDVLQKNLLDCPENLLEEIAEQLQKPLQQSFQTMLKSVFLLTTQQHKEKDKTTKETSEKSSSQSDATPSSGIRSRKQFEEEINTMWASARLSAEAIKVFPDNTDTPVSLTKHLLKTICTDLTNIIFLMTAHEFLPAIEIESEMSQEIRLKLLSRFPENVKTPLTQLHNSLNSKTLESFEESLDLASDRNACSFKLKSADKKKDRQFIHTHKISLLNKLETENDPAMALHLCCSIIFQNVTGYMIHTPGKCVPDILNHLSRTIDKEVHSVIQQYLEMIMKLTMEQNKSCKDESEIQSIQSRLSEGLPAIRKLATTKKKSTAS</sequence>
<evidence type="ECO:0000256" key="1">
    <source>
        <dbReference type="ARBA" id="ARBA00010789"/>
    </source>
</evidence>
<dbReference type="GO" id="GO:0061666">
    <property type="term" value="F:UFM1 ligase activity"/>
    <property type="evidence" value="ECO:0007669"/>
    <property type="project" value="InterPro"/>
</dbReference>
<dbReference type="GO" id="GO:0032434">
    <property type="term" value="P:regulation of proteasomal ubiquitin-dependent protein catabolic process"/>
    <property type="evidence" value="ECO:0007669"/>
    <property type="project" value="TreeGrafter"/>
</dbReference>
<dbReference type="AlphaFoldDB" id="A0A6F9DWE2"/>
<keyword evidence="10" id="KW-0436">Ligase</keyword>
<protein>
    <recommendedName>
        <fullName evidence="2">E3 UFM1-protein ligase 1</fullName>
    </recommendedName>
    <alternativeName>
        <fullName evidence="5">E3 UFM1-protein transferase 1</fullName>
    </alternativeName>
</protein>
<dbReference type="Pfam" id="PF09743">
    <property type="entry name" value="E3_UFM1_ligase"/>
    <property type="match status" value="1"/>
</dbReference>
<feature type="compositionally biased region" description="Basic and acidic residues" evidence="6">
    <location>
        <begin position="538"/>
        <end position="550"/>
    </location>
</feature>
<keyword evidence="4" id="KW-0833">Ubl conjugation pathway</keyword>
<dbReference type="InterPro" id="IPR056579">
    <property type="entry name" value="Ufl1_N"/>
</dbReference>
<gene>
    <name evidence="10" type="primary">Ufl1</name>
</gene>
<evidence type="ECO:0000256" key="2">
    <source>
        <dbReference type="ARBA" id="ARBA00019780"/>
    </source>
</evidence>
<dbReference type="Pfam" id="PF25870">
    <property type="entry name" value="WHD_UFL1_5th"/>
    <property type="match status" value="1"/>
</dbReference>